<dbReference type="AlphaFoldDB" id="A0A2X3AGG6"/>
<dbReference type="EC" id="2.4.1.11" evidence="4"/>
<dbReference type="Proteomes" id="UP000249986">
    <property type="component" value="Unassembled WGS sequence"/>
</dbReference>
<dbReference type="PANTHER" id="PTHR45947:SF3">
    <property type="entry name" value="SULFOQUINOVOSYL TRANSFERASE SQD2"/>
    <property type="match status" value="1"/>
</dbReference>
<dbReference type="InterPro" id="IPR001296">
    <property type="entry name" value="Glyco_trans_1"/>
</dbReference>
<dbReference type="Proteomes" id="UP001292368">
    <property type="component" value="Unassembled WGS sequence"/>
</dbReference>
<evidence type="ECO:0000259" key="2">
    <source>
        <dbReference type="Pfam" id="PF13439"/>
    </source>
</evidence>
<feature type="domain" description="Glycosyltransferase subfamily 4-like N-terminal" evidence="2">
    <location>
        <begin position="17"/>
        <end position="178"/>
    </location>
</feature>
<dbReference type="SUPFAM" id="SSF53756">
    <property type="entry name" value="UDP-Glycosyltransferase/glycogen phosphorylase"/>
    <property type="match status" value="1"/>
</dbReference>
<feature type="domain" description="Glycosyl transferase family 1" evidence="1">
    <location>
        <begin position="187"/>
        <end position="342"/>
    </location>
</feature>
<dbReference type="InterPro" id="IPR050194">
    <property type="entry name" value="Glycosyltransferase_grp1"/>
</dbReference>
<accession>A0A2X3AGG6</accession>
<proteinExistence type="predicted"/>
<dbReference type="PANTHER" id="PTHR45947">
    <property type="entry name" value="SULFOQUINOVOSYL TRANSFERASE SQD2"/>
    <property type="match status" value="1"/>
</dbReference>
<dbReference type="Pfam" id="PF00534">
    <property type="entry name" value="Glycos_transf_1"/>
    <property type="match status" value="1"/>
</dbReference>
<evidence type="ECO:0000259" key="1">
    <source>
        <dbReference type="Pfam" id="PF00534"/>
    </source>
</evidence>
<name>A0A2X3AGG6_CLOPF</name>
<dbReference type="Gene3D" id="3.40.50.2000">
    <property type="entry name" value="Glycogen Phosphorylase B"/>
    <property type="match status" value="2"/>
</dbReference>
<gene>
    <name evidence="3" type="ORF">GNF77_13520</name>
    <name evidence="4" type="ORF">NCTC10719_03344</name>
</gene>
<dbReference type="InterPro" id="IPR028098">
    <property type="entry name" value="Glyco_trans_4-like_N"/>
</dbReference>
<dbReference type="EMBL" id="UAWG01000024">
    <property type="protein sequence ID" value="SQB61659.1"/>
    <property type="molecule type" value="Genomic_DNA"/>
</dbReference>
<keyword evidence="4" id="KW-0328">Glycosyltransferase</keyword>
<protein>
    <submittedName>
        <fullName evidence="3">Glycosyltransferase</fullName>
    </submittedName>
    <submittedName>
        <fullName evidence="4">Group 1 glycosyl transferase</fullName>
        <ecNumber evidence="4">2.4.1.11</ecNumber>
    </submittedName>
</protein>
<dbReference type="EMBL" id="WNVM01000014">
    <property type="protein sequence ID" value="MDZ5009925.1"/>
    <property type="molecule type" value="Genomic_DNA"/>
</dbReference>
<dbReference type="Pfam" id="PF13439">
    <property type="entry name" value="Glyco_transf_4"/>
    <property type="match status" value="1"/>
</dbReference>
<keyword evidence="4" id="KW-0808">Transferase</keyword>
<evidence type="ECO:0000313" key="3">
    <source>
        <dbReference type="EMBL" id="MDZ5009925.1"/>
    </source>
</evidence>
<reference evidence="3" key="2">
    <citation type="submission" date="2019-11" db="EMBL/GenBank/DDBJ databases">
        <title>Characterization of Clostridium perfringens isolates from swine manure treated agricultural soils.</title>
        <authorList>
            <person name="Wushke S.T."/>
        </authorList>
    </citation>
    <scope>NUCLEOTIDE SEQUENCE</scope>
    <source>
        <strain evidence="3">V2</strain>
    </source>
</reference>
<sequence>MNNIRSKKMFISHVDSFGGAENVLINIIKLYNSEDVIVITNKRGNGKFSEKINKEYNVKRFTFGLLSNSIVKSLLEFPLTMISLIRLINIVKKYNIDVIYSNTSVNLIGILAALLTRKKHVWHVHEQFGGVFNSKFKVLYKKLMNYENNENIYISNAIKNEWEKNIGKVRSKVLRNPITIKVQPNNKSIGNKVVLGFAGSIVENKNLILLLQSLNYLTEKNNNFQLLVAGDGNLKDQMVNYCTENNLNDNIEFLGNIDCMENFYNAIDVLVLPSFTEGVPLVVLEAAGRGKMIIMTENSGINEILDDNTDYLSINPYDKNDLIKVLNSVLENHNIIKEYSTNSFKKINKYIKENNFEKELKNIL</sequence>
<dbReference type="GO" id="GO:0004373">
    <property type="term" value="F:alpha-1,4-glucan glucosyltransferase (UDP-glucose donor) activity"/>
    <property type="evidence" value="ECO:0007669"/>
    <property type="project" value="UniProtKB-EC"/>
</dbReference>
<evidence type="ECO:0000313" key="4">
    <source>
        <dbReference type="EMBL" id="SQB61659.1"/>
    </source>
</evidence>
<evidence type="ECO:0000313" key="5">
    <source>
        <dbReference type="Proteomes" id="UP000249986"/>
    </source>
</evidence>
<organism evidence="4 5">
    <name type="scientific">Clostridium perfringens</name>
    <dbReference type="NCBI Taxonomy" id="1502"/>
    <lineage>
        <taxon>Bacteria</taxon>
        <taxon>Bacillati</taxon>
        <taxon>Bacillota</taxon>
        <taxon>Clostridia</taxon>
        <taxon>Eubacteriales</taxon>
        <taxon>Clostridiaceae</taxon>
        <taxon>Clostridium</taxon>
    </lineage>
</organism>
<reference evidence="4 5" key="1">
    <citation type="submission" date="2018-06" db="EMBL/GenBank/DDBJ databases">
        <authorList>
            <consortium name="Pathogen Informatics"/>
            <person name="Doyle S."/>
        </authorList>
    </citation>
    <scope>NUCLEOTIDE SEQUENCE [LARGE SCALE GENOMIC DNA]</scope>
    <source>
        <strain evidence="4 5">NCTC10719</strain>
    </source>
</reference>